<feature type="compositionally biased region" description="Polar residues" evidence="1">
    <location>
        <begin position="1"/>
        <end position="20"/>
    </location>
</feature>
<dbReference type="AlphaFoldDB" id="A0A226EEI0"/>
<feature type="region of interest" description="Disordered" evidence="1">
    <location>
        <begin position="1"/>
        <end position="21"/>
    </location>
</feature>
<name>A0A226EEI0_FOLCA</name>
<proteinExistence type="predicted"/>
<protein>
    <submittedName>
        <fullName evidence="2">Uncharacterized protein</fullName>
    </submittedName>
</protein>
<accession>A0A226EEI0</accession>
<gene>
    <name evidence="2" type="ORF">Fcan01_09853</name>
</gene>
<feature type="region of interest" description="Disordered" evidence="1">
    <location>
        <begin position="41"/>
        <end position="88"/>
    </location>
</feature>
<keyword evidence="3" id="KW-1185">Reference proteome</keyword>
<dbReference type="EMBL" id="LNIX01000004">
    <property type="protein sequence ID" value="OXA55800.1"/>
    <property type="molecule type" value="Genomic_DNA"/>
</dbReference>
<evidence type="ECO:0000313" key="2">
    <source>
        <dbReference type="EMBL" id="OXA55800.1"/>
    </source>
</evidence>
<sequence length="360" mass="40359">MSRTSCHLSPSKSGVRSQASMHDELQNDVCISPTISATEITKKSKGNNPPIAAVKRDDTVSTWPQVTPKGSQQSIHKPTPSLPLVSGSEGEHSPIHYESFYEPSPHHRCWTIRDFPTTSKYPKMLKPYKLQFEGAIPPIEFQLYLNKKDTLVLQPVVTKEDVKTYGSLFVKYGFSLGPHQKLGEDFTLSSPILKIKNINKTHLNIMESSMISQSYLVDGNLNLIVKYVPFAPKTQPVLDSVVELEKGLVVSCSQFSFISHNKVTTEEEDVISEDVVDDTRQFDISLAEKYSLGGDDDDEDEEILNYDFCSRIKSKPLRRSRKSDFLRQKKEMCSHTTGGGGGSYYRPLNLTSSANLNQTM</sequence>
<reference evidence="2 3" key="1">
    <citation type="submission" date="2015-12" db="EMBL/GenBank/DDBJ databases">
        <title>The genome of Folsomia candida.</title>
        <authorList>
            <person name="Faddeeva A."/>
            <person name="Derks M.F."/>
            <person name="Anvar Y."/>
            <person name="Smit S."/>
            <person name="Van Straalen N."/>
            <person name="Roelofs D."/>
        </authorList>
    </citation>
    <scope>NUCLEOTIDE SEQUENCE [LARGE SCALE GENOMIC DNA]</scope>
    <source>
        <strain evidence="2 3">VU population</strain>
        <tissue evidence="2">Whole body</tissue>
    </source>
</reference>
<comment type="caution">
    <text evidence="2">The sequence shown here is derived from an EMBL/GenBank/DDBJ whole genome shotgun (WGS) entry which is preliminary data.</text>
</comment>
<dbReference type="Proteomes" id="UP000198287">
    <property type="component" value="Unassembled WGS sequence"/>
</dbReference>
<feature type="compositionally biased region" description="Polar residues" evidence="1">
    <location>
        <begin position="60"/>
        <end position="76"/>
    </location>
</feature>
<organism evidence="2 3">
    <name type="scientific">Folsomia candida</name>
    <name type="common">Springtail</name>
    <dbReference type="NCBI Taxonomy" id="158441"/>
    <lineage>
        <taxon>Eukaryota</taxon>
        <taxon>Metazoa</taxon>
        <taxon>Ecdysozoa</taxon>
        <taxon>Arthropoda</taxon>
        <taxon>Hexapoda</taxon>
        <taxon>Collembola</taxon>
        <taxon>Entomobryomorpha</taxon>
        <taxon>Isotomoidea</taxon>
        <taxon>Isotomidae</taxon>
        <taxon>Proisotominae</taxon>
        <taxon>Folsomia</taxon>
    </lineage>
</organism>
<evidence type="ECO:0000256" key="1">
    <source>
        <dbReference type="SAM" id="MobiDB-lite"/>
    </source>
</evidence>
<evidence type="ECO:0000313" key="3">
    <source>
        <dbReference type="Proteomes" id="UP000198287"/>
    </source>
</evidence>